<evidence type="ECO:0000313" key="2">
    <source>
        <dbReference type="EMBL" id="CAF3883696.1"/>
    </source>
</evidence>
<feature type="non-terminal residue" evidence="2">
    <location>
        <position position="1"/>
    </location>
</feature>
<comment type="caution">
    <text evidence="2">The sequence shown here is derived from an EMBL/GenBank/DDBJ whole genome shotgun (WGS) entry which is preliminary data.</text>
</comment>
<reference evidence="2" key="1">
    <citation type="submission" date="2021-02" db="EMBL/GenBank/DDBJ databases">
        <authorList>
            <person name="Nowell W R."/>
        </authorList>
    </citation>
    <scope>NUCLEOTIDE SEQUENCE</scope>
</reference>
<dbReference type="AlphaFoldDB" id="A0A8S2L4P0"/>
<dbReference type="Proteomes" id="UP000682733">
    <property type="component" value="Unassembled WGS sequence"/>
</dbReference>
<evidence type="ECO:0000313" key="1">
    <source>
        <dbReference type="EMBL" id="CAF1684826.1"/>
    </source>
</evidence>
<protein>
    <submittedName>
        <fullName evidence="2">Uncharacterized protein</fullName>
    </submittedName>
</protein>
<gene>
    <name evidence="1" type="ORF">OVA965_LOCUS46188</name>
    <name evidence="2" type="ORF">TMI583_LOCUS20098</name>
</gene>
<sequence>DAIQTCSYNRHVSLKEEIENKYLHLSQVYETEAKSKYQYMQQVEELSGEVRELRKEVNLLYTFF</sequence>
<organism evidence="2 3">
    <name type="scientific">Didymodactylos carnosus</name>
    <dbReference type="NCBI Taxonomy" id="1234261"/>
    <lineage>
        <taxon>Eukaryota</taxon>
        <taxon>Metazoa</taxon>
        <taxon>Spiralia</taxon>
        <taxon>Gnathifera</taxon>
        <taxon>Rotifera</taxon>
        <taxon>Eurotatoria</taxon>
        <taxon>Bdelloidea</taxon>
        <taxon>Philodinida</taxon>
        <taxon>Philodinidae</taxon>
        <taxon>Didymodactylos</taxon>
    </lineage>
</organism>
<evidence type="ECO:0000313" key="3">
    <source>
        <dbReference type="Proteomes" id="UP000682733"/>
    </source>
</evidence>
<dbReference type="EMBL" id="CAJNOK010082491">
    <property type="protein sequence ID" value="CAF1684826.1"/>
    <property type="molecule type" value="Genomic_DNA"/>
</dbReference>
<dbReference type="EMBL" id="CAJOBA010014436">
    <property type="protein sequence ID" value="CAF3883696.1"/>
    <property type="molecule type" value="Genomic_DNA"/>
</dbReference>
<name>A0A8S2L4P0_9BILA</name>
<proteinExistence type="predicted"/>
<accession>A0A8S2L4P0</accession>
<dbReference type="Proteomes" id="UP000677228">
    <property type="component" value="Unassembled WGS sequence"/>
</dbReference>